<name>A0A4R8MCX7_9FLAO</name>
<proteinExistence type="predicted"/>
<protein>
    <recommendedName>
        <fullName evidence="3">Alpha-ketoglutarate decarboxylase</fullName>
    </recommendedName>
</protein>
<dbReference type="EMBL" id="SORL01000008">
    <property type="protein sequence ID" value="TDY62107.1"/>
    <property type="molecule type" value="Genomic_DNA"/>
</dbReference>
<gene>
    <name evidence="1" type="ORF">DFQ06_1924</name>
</gene>
<reference evidence="1 2" key="1">
    <citation type="submission" date="2019-03" db="EMBL/GenBank/DDBJ databases">
        <title>Genomic Encyclopedia of Type Strains, Phase III (KMG-III): the genomes of soil and plant-associated and newly described type strains.</title>
        <authorList>
            <person name="Whitman W."/>
        </authorList>
    </citation>
    <scope>NUCLEOTIDE SEQUENCE [LARGE SCALE GENOMIC DNA]</scope>
    <source>
        <strain evidence="1 2">CECT 8301</strain>
    </source>
</reference>
<accession>A0A4R8MCX7</accession>
<evidence type="ECO:0000313" key="1">
    <source>
        <dbReference type="EMBL" id="TDY62107.1"/>
    </source>
</evidence>
<dbReference type="AlphaFoldDB" id="A0A4R8MCX7"/>
<sequence>MKLFFPINKAVIVFSIFFISLVNQSNSQNFKSDFWEHVRYGGGIGLNFGDGFFSGTLAPNAVYEFNNSFSLGIGVNGTYNSQKNVYKSTILGGSLIGFYNPINEIQLSAEFEHLNVNRRYNVNLDIPNDNYWIPALYFGAGYRNGNVTFGIRYDVLYDQDKSIYSEAWAPFVRFYF</sequence>
<organism evidence="1 2">
    <name type="scientific">Algibacter lectus</name>
    <dbReference type="NCBI Taxonomy" id="221126"/>
    <lineage>
        <taxon>Bacteria</taxon>
        <taxon>Pseudomonadati</taxon>
        <taxon>Bacteroidota</taxon>
        <taxon>Flavobacteriia</taxon>
        <taxon>Flavobacteriales</taxon>
        <taxon>Flavobacteriaceae</taxon>
        <taxon>Algibacter</taxon>
    </lineage>
</organism>
<evidence type="ECO:0000313" key="2">
    <source>
        <dbReference type="Proteomes" id="UP000294824"/>
    </source>
</evidence>
<comment type="caution">
    <text evidence="1">The sequence shown here is derived from an EMBL/GenBank/DDBJ whole genome shotgun (WGS) entry which is preliminary data.</text>
</comment>
<evidence type="ECO:0008006" key="3">
    <source>
        <dbReference type="Google" id="ProtNLM"/>
    </source>
</evidence>
<keyword evidence="2" id="KW-1185">Reference proteome</keyword>
<dbReference type="RefSeq" id="WP_133967376.1">
    <property type="nucleotide sequence ID" value="NZ_SORL01000008.1"/>
</dbReference>
<dbReference type="Proteomes" id="UP000294824">
    <property type="component" value="Unassembled WGS sequence"/>
</dbReference>